<dbReference type="ESTHER" id="9sphi-a0a0e9mye0">
    <property type="family name" value="Carb_B_Bacteria"/>
</dbReference>
<evidence type="ECO:0000256" key="2">
    <source>
        <dbReference type="ARBA" id="ARBA00022801"/>
    </source>
</evidence>
<sequence>MQLSRSIVEYIRFGNMKIRFRLIFLCCGITLSGSNLIAATPVADTGLVVKTRSGLVEGTYESGLRVFKGIPFAAPPVGQLRWREPQPVQPWSGIRKALAFGPRAMQPPIFGDMMFRSNGMSEDCLYLNVWSPAAKPDEKLPVLVYFYGGGLVAGDGSEFRYDGAAMARRGIVTLTVNYRLGVFGFLCLPELTKTSPLHASGNYGLLDQAAALRWVKDNISAFGGDPGRVTIAGESAGSISVSAQMASPVSRNLFAGAIGESGAVMGSLEAMPLAAREEQGKQFMTSVKAKDLAALRQMDANAVMEAARAHQWEWFGIAVDGYFLPEPADKIFASGKQANVPLLAGWNSEESGSAAVLGNAAPTRANFEKAVGRLYGNLAGKVMEVYAPPTDSGVAEAARDLAGDRFISFGTWKWIDMHASYSIQPVYRYRYDRPRPATRDGKEPAGKGASHSAEIEYALGNLPSNRVFDWQPEDYTVSLILQEYFANFVKTGNPNGIALPLWKPVVARQPAPVMIIDVRTRLETETTRNRYLLLNQIHGR</sequence>
<proteinExistence type="inferred from homology"/>
<protein>
    <recommendedName>
        <fullName evidence="3">Carboxylic ester hydrolase</fullName>
        <ecNumber evidence="3">3.1.1.-</ecNumber>
    </recommendedName>
</protein>
<dbReference type="PROSITE" id="PS00941">
    <property type="entry name" value="CARBOXYLESTERASE_B_2"/>
    <property type="match status" value="1"/>
</dbReference>
<dbReference type="STRING" id="1220578.FPE01S_01_16240"/>
<dbReference type="PANTHER" id="PTHR43918:SF4">
    <property type="entry name" value="CARBOXYLIC ESTER HYDROLASE"/>
    <property type="match status" value="1"/>
</dbReference>
<evidence type="ECO:0000313" key="5">
    <source>
        <dbReference type="EMBL" id="GAO42609.1"/>
    </source>
</evidence>
<comment type="similarity">
    <text evidence="1 3">Belongs to the type-B carboxylesterase/lipase family.</text>
</comment>
<dbReference type="PROSITE" id="PS00122">
    <property type="entry name" value="CARBOXYLESTERASE_B_1"/>
    <property type="match status" value="1"/>
</dbReference>
<dbReference type="InterPro" id="IPR002018">
    <property type="entry name" value="CarbesteraseB"/>
</dbReference>
<dbReference type="InterPro" id="IPR019826">
    <property type="entry name" value="Carboxylesterase_B_AS"/>
</dbReference>
<dbReference type="GO" id="GO:0052689">
    <property type="term" value="F:carboxylic ester hydrolase activity"/>
    <property type="evidence" value="ECO:0007669"/>
    <property type="project" value="TreeGrafter"/>
</dbReference>
<dbReference type="EC" id="3.1.1.-" evidence="3"/>
<keyword evidence="2 3" id="KW-0378">Hydrolase</keyword>
<organism evidence="5 6">
    <name type="scientific">Flavihumibacter petaseus NBRC 106054</name>
    <dbReference type="NCBI Taxonomy" id="1220578"/>
    <lineage>
        <taxon>Bacteria</taxon>
        <taxon>Pseudomonadati</taxon>
        <taxon>Bacteroidota</taxon>
        <taxon>Chitinophagia</taxon>
        <taxon>Chitinophagales</taxon>
        <taxon>Chitinophagaceae</taxon>
        <taxon>Flavihumibacter</taxon>
    </lineage>
</organism>
<dbReference type="Proteomes" id="UP000033121">
    <property type="component" value="Unassembled WGS sequence"/>
</dbReference>
<dbReference type="InterPro" id="IPR029058">
    <property type="entry name" value="AB_hydrolase_fold"/>
</dbReference>
<evidence type="ECO:0000259" key="4">
    <source>
        <dbReference type="Pfam" id="PF00135"/>
    </source>
</evidence>
<name>A0A0E9MYE0_9BACT</name>
<feature type="domain" description="Carboxylesterase type B" evidence="4">
    <location>
        <begin position="48"/>
        <end position="530"/>
    </location>
</feature>
<dbReference type="Pfam" id="PF00135">
    <property type="entry name" value="COesterase"/>
    <property type="match status" value="1"/>
</dbReference>
<dbReference type="InterPro" id="IPR019819">
    <property type="entry name" value="Carboxylesterase_B_CS"/>
</dbReference>
<dbReference type="Gene3D" id="3.40.50.1820">
    <property type="entry name" value="alpha/beta hydrolase"/>
    <property type="match status" value="1"/>
</dbReference>
<dbReference type="SUPFAM" id="SSF53474">
    <property type="entry name" value="alpha/beta-Hydrolases"/>
    <property type="match status" value="1"/>
</dbReference>
<evidence type="ECO:0000256" key="1">
    <source>
        <dbReference type="ARBA" id="ARBA00005964"/>
    </source>
</evidence>
<evidence type="ECO:0000256" key="3">
    <source>
        <dbReference type="RuleBase" id="RU361235"/>
    </source>
</evidence>
<gene>
    <name evidence="5" type="ORF">FPE01S_01_16240</name>
</gene>
<dbReference type="PANTHER" id="PTHR43918">
    <property type="entry name" value="ACETYLCHOLINESTERASE"/>
    <property type="match status" value="1"/>
</dbReference>
<dbReference type="EMBL" id="BBWV01000001">
    <property type="protein sequence ID" value="GAO42609.1"/>
    <property type="molecule type" value="Genomic_DNA"/>
</dbReference>
<dbReference type="AlphaFoldDB" id="A0A0E9MYE0"/>
<keyword evidence="6" id="KW-1185">Reference proteome</keyword>
<accession>A0A0E9MYE0</accession>
<comment type="caution">
    <text evidence="5">The sequence shown here is derived from an EMBL/GenBank/DDBJ whole genome shotgun (WGS) entry which is preliminary data.</text>
</comment>
<reference evidence="5 6" key="1">
    <citation type="submission" date="2015-04" db="EMBL/GenBank/DDBJ databases">
        <title>Whole genome shotgun sequence of Flavihumibacter petaseus NBRC 106054.</title>
        <authorList>
            <person name="Miyazawa S."/>
            <person name="Hosoyama A."/>
            <person name="Hashimoto M."/>
            <person name="Noguchi M."/>
            <person name="Tsuchikane K."/>
            <person name="Ohji S."/>
            <person name="Yamazoe A."/>
            <person name="Ichikawa N."/>
            <person name="Kimura A."/>
            <person name="Fujita N."/>
        </authorList>
    </citation>
    <scope>NUCLEOTIDE SEQUENCE [LARGE SCALE GENOMIC DNA]</scope>
    <source>
        <strain evidence="5 6">NBRC 106054</strain>
    </source>
</reference>
<evidence type="ECO:0000313" key="6">
    <source>
        <dbReference type="Proteomes" id="UP000033121"/>
    </source>
</evidence>
<dbReference type="InterPro" id="IPR050654">
    <property type="entry name" value="AChE-related_enzymes"/>
</dbReference>